<gene>
    <name evidence="2" type="ORF">NCTC13379_01525</name>
</gene>
<comment type="caution">
    <text evidence="2">The sequence shown here is derived from an EMBL/GenBank/DDBJ whole genome shotgun (WGS) entry which is preliminary data.</text>
</comment>
<proteinExistence type="predicted"/>
<feature type="compositionally biased region" description="Polar residues" evidence="1">
    <location>
        <begin position="138"/>
        <end position="158"/>
    </location>
</feature>
<sequence length="168" mass="19333">MNYDAKQPPANLADSIQQKETVQALYDLLDKNMADFDASLAGMDKAETADLKEVSDTREIYDFIRYHYGEFGQREAELLLRMENPLNFIVENWPCHNLETLAMNYLADKTIKEPNKKEMPQSGHDTKDAEKPSILKQIKTNQGQIKANRQETRQQSITAERPRDGEAR</sequence>
<reference evidence="2 3" key="1">
    <citation type="submission" date="2018-06" db="EMBL/GenBank/DDBJ databases">
        <authorList>
            <consortium name="Pathogen Informatics"/>
            <person name="Doyle S."/>
        </authorList>
    </citation>
    <scope>NUCLEOTIDE SEQUENCE [LARGE SCALE GENOMIC DNA]</scope>
    <source>
        <strain evidence="2 3">NCTC13379</strain>
    </source>
</reference>
<protein>
    <recommendedName>
        <fullName evidence="4">DUF4316 domain-containing protein</fullName>
    </recommendedName>
</protein>
<feature type="compositionally biased region" description="Basic and acidic residues" evidence="1">
    <location>
        <begin position="113"/>
        <end position="133"/>
    </location>
</feature>
<evidence type="ECO:0000256" key="1">
    <source>
        <dbReference type="SAM" id="MobiDB-lite"/>
    </source>
</evidence>
<dbReference type="EMBL" id="UGIX01000001">
    <property type="protein sequence ID" value="STP65246.1"/>
    <property type="molecule type" value="Genomic_DNA"/>
</dbReference>
<organism evidence="2 3">
    <name type="scientific">Enterococcus faecalis</name>
    <name type="common">Streptococcus faecalis</name>
    <dbReference type="NCBI Taxonomy" id="1351"/>
    <lineage>
        <taxon>Bacteria</taxon>
        <taxon>Bacillati</taxon>
        <taxon>Bacillota</taxon>
        <taxon>Bacilli</taxon>
        <taxon>Lactobacillales</taxon>
        <taxon>Enterococcaceae</taxon>
        <taxon>Enterococcus</taxon>
    </lineage>
</organism>
<name>A0AAX2KNM3_ENTFL</name>
<accession>A0AAX2KNM3</accession>
<evidence type="ECO:0008006" key="4">
    <source>
        <dbReference type="Google" id="ProtNLM"/>
    </source>
</evidence>
<dbReference type="RefSeq" id="WP_002368728.1">
    <property type="nucleotide sequence ID" value="NZ_CP039296.1"/>
</dbReference>
<dbReference type="AlphaFoldDB" id="A0AAX2KNM3"/>
<dbReference type="Proteomes" id="UP000254396">
    <property type="component" value="Unassembled WGS sequence"/>
</dbReference>
<evidence type="ECO:0000313" key="3">
    <source>
        <dbReference type="Proteomes" id="UP000254396"/>
    </source>
</evidence>
<feature type="region of interest" description="Disordered" evidence="1">
    <location>
        <begin position="113"/>
        <end position="168"/>
    </location>
</feature>
<evidence type="ECO:0000313" key="2">
    <source>
        <dbReference type="EMBL" id="STP65246.1"/>
    </source>
</evidence>